<sequence>MPLDLIKLEGAPKGPPPSELWPFIWHFVRQIKGLLLVLLTLEACVAAGQAMIPVMIGWLVNDINAASATRDVLDHPWLWQVAAPILVAWGGFMIVLWFIYDHIYTPRFNNLIRYQLARYTLGHSMAYFAHDFAGRIANKVVEGGAALRDPLRSVMSAMWYCGFFSVAVVGTMMHFDLWLATPVVVWLTAYIASLFYFLPRARKLQLAHNRDHTRLVGHINDVYANIGLVKLFAREAEETAATLAELEAHGASFGRALDRIWRMGATHSAMNVALLISAPTLALAHWQEGRISSGVAVMVIPMVWQLVNMSGWIRHESTAVFEALARVEECMETIAQPWSVVDRPDAGDLQVKPGGGTIAFKNISFDYGGEKVVEGLALVIPAGQKVGLIGRSGAGKSTLVNLLLRFYDLKSGKILIDGQDIAAVTQRSLRSHIAVVTQDNSLLHRTIAENIAYGRPEASCDELREAARRAHAEPFIESLSDQDGARGFAAQVGERGVKLSGGQRQRIAIARVILEDAPILVLDEATSALDSEVEAAIQQEMTELMRGRTTLAIAHRLSTIAHLDRLIVLDKGRIVEDGSHAELLARDGLYAQLWRRQSGGFLGG</sequence>
<evidence type="ECO:0000259" key="10">
    <source>
        <dbReference type="PROSITE" id="PS50893"/>
    </source>
</evidence>
<evidence type="ECO:0000256" key="8">
    <source>
        <dbReference type="ARBA" id="ARBA00023136"/>
    </source>
</evidence>
<dbReference type="GO" id="GO:0015421">
    <property type="term" value="F:ABC-type oligopeptide transporter activity"/>
    <property type="evidence" value="ECO:0007669"/>
    <property type="project" value="TreeGrafter"/>
</dbReference>
<gene>
    <name evidence="12" type="ORF">SAMN06265338_103133</name>
</gene>
<dbReference type="GO" id="GO:0005886">
    <property type="term" value="C:plasma membrane"/>
    <property type="evidence" value="ECO:0007669"/>
    <property type="project" value="UniProtKB-SubCell"/>
</dbReference>
<dbReference type="InterPro" id="IPR039421">
    <property type="entry name" value="Type_1_exporter"/>
</dbReference>
<dbReference type="OrthoDB" id="9804259at2"/>
<evidence type="ECO:0000256" key="7">
    <source>
        <dbReference type="ARBA" id="ARBA00022989"/>
    </source>
</evidence>
<evidence type="ECO:0000256" key="1">
    <source>
        <dbReference type="ARBA" id="ARBA00004651"/>
    </source>
</evidence>
<feature type="domain" description="ABC transmembrane type-1" evidence="11">
    <location>
        <begin position="43"/>
        <end position="313"/>
    </location>
</feature>
<dbReference type="InterPro" id="IPR003439">
    <property type="entry name" value="ABC_transporter-like_ATP-bd"/>
</dbReference>
<dbReference type="SUPFAM" id="SSF90123">
    <property type="entry name" value="ABC transporter transmembrane region"/>
    <property type="match status" value="1"/>
</dbReference>
<organism evidence="12 13">
    <name type="scientific">Rhodoblastus acidophilus</name>
    <name type="common">Rhodopseudomonas acidophila</name>
    <dbReference type="NCBI Taxonomy" id="1074"/>
    <lineage>
        <taxon>Bacteria</taxon>
        <taxon>Pseudomonadati</taxon>
        <taxon>Pseudomonadota</taxon>
        <taxon>Alphaproteobacteria</taxon>
        <taxon>Hyphomicrobiales</taxon>
        <taxon>Rhodoblastaceae</taxon>
        <taxon>Rhodoblastus</taxon>
    </lineage>
</organism>
<evidence type="ECO:0000256" key="4">
    <source>
        <dbReference type="ARBA" id="ARBA00022692"/>
    </source>
</evidence>
<dbReference type="Gene3D" id="3.40.50.300">
    <property type="entry name" value="P-loop containing nucleotide triphosphate hydrolases"/>
    <property type="match status" value="1"/>
</dbReference>
<evidence type="ECO:0000256" key="6">
    <source>
        <dbReference type="ARBA" id="ARBA00022840"/>
    </source>
</evidence>
<comment type="subcellular location">
    <subcellularLocation>
        <location evidence="1">Cell membrane</location>
        <topology evidence="1">Multi-pass membrane protein</topology>
    </subcellularLocation>
</comment>
<feature type="transmembrane region" description="Helical" evidence="9">
    <location>
        <begin position="157"/>
        <end position="173"/>
    </location>
</feature>
<reference evidence="13" key="1">
    <citation type="submission" date="2017-06" db="EMBL/GenBank/DDBJ databases">
        <authorList>
            <person name="Varghese N."/>
            <person name="Submissions S."/>
        </authorList>
    </citation>
    <scope>NUCLEOTIDE SEQUENCE [LARGE SCALE GENOMIC DNA]</scope>
    <source>
        <strain evidence="13">DSM 137</strain>
    </source>
</reference>
<dbReference type="AlphaFoldDB" id="A0A212RA40"/>
<evidence type="ECO:0000259" key="11">
    <source>
        <dbReference type="PROSITE" id="PS50929"/>
    </source>
</evidence>
<feature type="transmembrane region" description="Helical" evidence="9">
    <location>
        <begin position="77"/>
        <end position="100"/>
    </location>
</feature>
<dbReference type="Pfam" id="PF00005">
    <property type="entry name" value="ABC_tran"/>
    <property type="match status" value="1"/>
</dbReference>
<dbReference type="FunFam" id="3.40.50.300:FF:000287">
    <property type="entry name" value="Multidrug ABC transporter ATP-binding protein"/>
    <property type="match status" value="1"/>
</dbReference>
<evidence type="ECO:0000256" key="9">
    <source>
        <dbReference type="SAM" id="Phobius"/>
    </source>
</evidence>
<comment type="similarity">
    <text evidence="2">Belongs to the ABC transporter superfamily.</text>
</comment>
<keyword evidence="5" id="KW-0547">Nucleotide-binding</keyword>
<dbReference type="InterPro" id="IPR011527">
    <property type="entry name" value="ABC1_TM_dom"/>
</dbReference>
<accession>A0A212RA40</accession>
<dbReference type="EMBL" id="FYDG01000003">
    <property type="protein sequence ID" value="SNB68875.1"/>
    <property type="molecule type" value="Genomic_DNA"/>
</dbReference>
<evidence type="ECO:0000256" key="3">
    <source>
        <dbReference type="ARBA" id="ARBA00022448"/>
    </source>
</evidence>
<dbReference type="Gene3D" id="1.20.1560.10">
    <property type="entry name" value="ABC transporter type 1, transmembrane domain"/>
    <property type="match status" value="1"/>
</dbReference>
<proteinExistence type="inferred from homology"/>
<dbReference type="PROSITE" id="PS50929">
    <property type="entry name" value="ABC_TM1F"/>
    <property type="match status" value="1"/>
</dbReference>
<dbReference type="GO" id="GO:0016887">
    <property type="term" value="F:ATP hydrolysis activity"/>
    <property type="evidence" value="ECO:0007669"/>
    <property type="project" value="InterPro"/>
</dbReference>
<dbReference type="PROSITE" id="PS50893">
    <property type="entry name" value="ABC_TRANSPORTER_2"/>
    <property type="match status" value="1"/>
</dbReference>
<evidence type="ECO:0000256" key="5">
    <source>
        <dbReference type="ARBA" id="ARBA00022741"/>
    </source>
</evidence>
<dbReference type="PROSITE" id="PS00211">
    <property type="entry name" value="ABC_TRANSPORTER_1"/>
    <property type="match status" value="1"/>
</dbReference>
<keyword evidence="3" id="KW-0813">Transport</keyword>
<dbReference type="SUPFAM" id="SSF52540">
    <property type="entry name" value="P-loop containing nucleoside triphosphate hydrolases"/>
    <property type="match status" value="1"/>
</dbReference>
<keyword evidence="6 12" id="KW-0067">ATP-binding</keyword>
<dbReference type="InterPro" id="IPR017871">
    <property type="entry name" value="ABC_transporter-like_CS"/>
</dbReference>
<keyword evidence="8 9" id="KW-0472">Membrane</keyword>
<keyword evidence="4 9" id="KW-0812">Transmembrane</keyword>
<name>A0A212RA40_RHOAC</name>
<keyword evidence="7 9" id="KW-1133">Transmembrane helix</keyword>
<dbReference type="InterPro" id="IPR036640">
    <property type="entry name" value="ABC1_TM_sf"/>
</dbReference>
<feature type="transmembrane region" description="Helical" evidence="9">
    <location>
        <begin position="179"/>
        <end position="198"/>
    </location>
</feature>
<dbReference type="RefSeq" id="WP_088520254.1">
    <property type="nucleotide sequence ID" value="NZ_FYDG01000003.1"/>
</dbReference>
<feature type="transmembrane region" description="Helical" evidence="9">
    <location>
        <begin position="265"/>
        <end position="284"/>
    </location>
</feature>
<protein>
    <submittedName>
        <fullName evidence="12">ATP-binding cassette, subfamily B, multidrug efflux pump</fullName>
    </submittedName>
</protein>
<evidence type="ECO:0000256" key="2">
    <source>
        <dbReference type="ARBA" id="ARBA00005417"/>
    </source>
</evidence>
<dbReference type="GO" id="GO:0005524">
    <property type="term" value="F:ATP binding"/>
    <property type="evidence" value="ECO:0007669"/>
    <property type="project" value="UniProtKB-KW"/>
</dbReference>
<evidence type="ECO:0000313" key="13">
    <source>
        <dbReference type="Proteomes" id="UP000198418"/>
    </source>
</evidence>
<keyword evidence="13" id="KW-1185">Reference proteome</keyword>
<feature type="transmembrane region" description="Helical" evidence="9">
    <location>
        <begin position="34"/>
        <end position="57"/>
    </location>
</feature>
<dbReference type="Proteomes" id="UP000198418">
    <property type="component" value="Unassembled WGS sequence"/>
</dbReference>
<dbReference type="PANTHER" id="PTHR43394:SF1">
    <property type="entry name" value="ATP-BINDING CASSETTE SUB-FAMILY B MEMBER 10, MITOCHONDRIAL"/>
    <property type="match status" value="1"/>
</dbReference>
<evidence type="ECO:0000313" key="12">
    <source>
        <dbReference type="EMBL" id="SNB68875.1"/>
    </source>
</evidence>
<dbReference type="InterPro" id="IPR027417">
    <property type="entry name" value="P-loop_NTPase"/>
</dbReference>
<dbReference type="SMART" id="SM00382">
    <property type="entry name" value="AAA"/>
    <property type="match status" value="1"/>
</dbReference>
<feature type="domain" description="ABC transporter" evidence="10">
    <location>
        <begin position="358"/>
        <end position="596"/>
    </location>
</feature>
<dbReference type="Pfam" id="PF00664">
    <property type="entry name" value="ABC_membrane"/>
    <property type="match status" value="1"/>
</dbReference>
<dbReference type="InterPro" id="IPR003593">
    <property type="entry name" value="AAA+_ATPase"/>
</dbReference>
<dbReference type="PANTHER" id="PTHR43394">
    <property type="entry name" value="ATP-DEPENDENT PERMEASE MDL1, MITOCHONDRIAL"/>
    <property type="match status" value="1"/>
</dbReference>